<feature type="region of interest" description="Disordered" evidence="3">
    <location>
        <begin position="1"/>
        <end position="24"/>
    </location>
</feature>
<keyword evidence="4" id="KW-1133">Transmembrane helix</keyword>
<dbReference type="InterPro" id="IPR042002">
    <property type="entry name" value="Sortase_C"/>
</dbReference>
<dbReference type="RefSeq" id="WP_205831896.1">
    <property type="nucleotide sequence ID" value="NZ_JAAIIF010000008.1"/>
</dbReference>
<dbReference type="AlphaFoldDB" id="A0A7Y0ETY2"/>
<dbReference type="NCBIfam" id="TIGR01076">
    <property type="entry name" value="sortase_fam"/>
    <property type="match status" value="1"/>
</dbReference>
<protein>
    <submittedName>
        <fullName evidence="5">Sortase</fullName>
    </submittedName>
</protein>
<evidence type="ECO:0000256" key="2">
    <source>
        <dbReference type="PIRSR" id="PIRSR605754-1"/>
    </source>
</evidence>
<feature type="transmembrane region" description="Helical" evidence="4">
    <location>
        <begin position="30"/>
        <end position="49"/>
    </location>
</feature>
<keyword evidence="4" id="KW-0472">Membrane</keyword>
<keyword evidence="1" id="KW-0378">Hydrolase</keyword>
<evidence type="ECO:0000313" key="6">
    <source>
        <dbReference type="Proteomes" id="UP000529710"/>
    </source>
</evidence>
<reference evidence="5 6" key="1">
    <citation type="submission" date="2020-02" db="EMBL/GenBank/DDBJ databases">
        <title>Characterization of phylogenetic diversity of novel bifidobacterial species isolated in Czech ZOOs.</title>
        <authorList>
            <person name="Lugli G.A."/>
            <person name="Vera N.B."/>
            <person name="Ventura M."/>
        </authorList>
    </citation>
    <scope>NUCLEOTIDE SEQUENCE [LARGE SCALE GENOMIC DNA]</scope>
    <source>
        <strain evidence="5 6">DSM 109960</strain>
    </source>
</reference>
<evidence type="ECO:0000256" key="4">
    <source>
        <dbReference type="SAM" id="Phobius"/>
    </source>
</evidence>
<dbReference type="NCBIfam" id="NF033745">
    <property type="entry name" value="class_C_sortase"/>
    <property type="match status" value="1"/>
</dbReference>
<dbReference type="EMBL" id="JAAIIF010000008">
    <property type="protein sequence ID" value="NMM96365.1"/>
    <property type="molecule type" value="Genomic_DNA"/>
</dbReference>
<gene>
    <name evidence="5" type="ORF">G1C98_1101</name>
</gene>
<keyword evidence="4" id="KW-0812">Transmembrane</keyword>
<sequence length="369" mass="39390">MAAPDPMRTTPDEPEHTSPEVARKPKRSGIWVNVLAALLVIGGIAIFAYPSVADMLATHEHTTVVNDYQKKTASMPSEKVKAELGAARTYNENLAGDPVHDPFVSDSGYVLPTNYTSVLNVNHDGVMGYLCIKKISLKLPIYHGTSEDVLAKGVGHMSQTSLPIGGKGTHAVLTGHRGLPSAELFTRLGEMRKGDLFWIEVLGRNVTYKVTDISVVEPNEVDKLRVEPGRDLVTLLTCTPYGVNTQRLLVTGERTANVPDSEDGGGSAQLPTSPDWWVRMCLLIGGAVLFGALGFAAWWKRHKAKARAVAAVAAGVSGAGSAGAGGLGLSDLDGLAAVADPADDNDKVVFTGAMNKASRASRWRRPFRR</sequence>
<keyword evidence="6" id="KW-1185">Reference proteome</keyword>
<evidence type="ECO:0000256" key="1">
    <source>
        <dbReference type="ARBA" id="ARBA00022801"/>
    </source>
</evidence>
<proteinExistence type="predicted"/>
<dbReference type="Pfam" id="PF04203">
    <property type="entry name" value="Sortase"/>
    <property type="match status" value="1"/>
</dbReference>
<evidence type="ECO:0000313" key="5">
    <source>
        <dbReference type="EMBL" id="NMM96365.1"/>
    </source>
</evidence>
<name>A0A7Y0ETY2_9BIFI</name>
<dbReference type="InterPro" id="IPR005754">
    <property type="entry name" value="Sortase"/>
</dbReference>
<feature type="transmembrane region" description="Helical" evidence="4">
    <location>
        <begin position="276"/>
        <end position="299"/>
    </location>
</feature>
<dbReference type="InterPro" id="IPR023365">
    <property type="entry name" value="Sortase_dom-sf"/>
</dbReference>
<dbReference type="Gene3D" id="2.40.260.10">
    <property type="entry name" value="Sortase"/>
    <property type="match status" value="1"/>
</dbReference>
<feature type="compositionally biased region" description="Basic and acidic residues" evidence="3">
    <location>
        <begin position="10"/>
        <end position="23"/>
    </location>
</feature>
<accession>A0A7Y0ETY2</accession>
<feature type="active site" description="Proton donor/acceptor" evidence="2">
    <location>
        <position position="176"/>
    </location>
</feature>
<dbReference type="SUPFAM" id="SSF63817">
    <property type="entry name" value="Sortase"/>
    <property type="match status" value="1"/>
</dbReference>
<dbReference type="Proteomes" id="UP000529710">
    <property type="component" value="Unassembled WGS sequence"/>
</dbReference>
<organism evidence="5 6">
    <name type="scientific">Bifidobacterium erythrocebi</name>
    <dbReference type="NCBI Taxonomy" id="2675325"/>
    <lineage>
        <taxon>Bacteria</taxon>
        <taxon>Bacillati</taxon>
        <taxon>Actinomycetota</taxon>
        <taxon>Actinomycetes</taxon>
        <taxon>Bifidobacteriales</taxon>
        <taxon>Bifidobacteriaceae</taxon>
        <taxon>Bifidobacterium</taxon>
    </lineage>
</organism>
<feature type="active site" description="Acyl-thioester intermediate" evidence="2">
    <location>
        <position position="238"/>
    </location>
</feature>
<dbReference type="CDD" id="cd05827">
    <property type="entry name" value="Sortase_C"/>
    <property type="match status" value="1"/>
</dbReference>
<comment type="caution">
    <text evidence="5">The sequence shown here is derived from an EMBL/GenBank/DDBJ whole genome shotgun (WGS) entry which is preliminary data.</text>
</comment>
<evidence type="ECO:0000256" key="3">
    <source>
        <dbReference type="SAM" id="MobiDB-lite"/>
    </source>
</evidence>
<dbReference type="GO" id="GO:0016787">
    <property type="term" value="F:hydrolase activity"/>
    <property type="evidence" value="ECO:0007669"/>
    <property type="project" value="UniProtKB-KW"/>
</dbReference>